<evidence type="ECO:0000313" key="5">
    <source>
        <dbReference type="Proteomes" id="UP001196980"/>
    </source>
</evidence>
<protein>
    <submittedName>
        <fullName evidence="4">Response regulator</fullName>
    </submittedName>
</protein>
<evidence type="ECO:0000256" key="1">
    <source>
        <dbReference type="PROSITE-ProRule" id="PRU00169"/>
    </source>
</evidence>
<feature type="domain" description="Response regulatory" evidence="2">
    <location>
        <begin position="5"/>
        <end position="119"/>
    </location>
</feature>
<gene>
    <name evidence="4" type="ORF">HWQ67_09185</name>
</gene>
<keyword evidence="1" id="KW-0597">Phosphoprotein</keyword>
<dbReference type="SMART" id="SM00471">
    <property type="entry name" value="HDc"/>
    <property type="match status" value="1"/>
</dbReference>
<dbReference type="InterPro" id="IPR001789">
    <property type="entry name" value="Sig_transdc_resp-reg_receiver"/>
</dbReference>
<comment type="caution">
    <text evidence="4">The sequence shown here is derived from an EMBL/GenBank/DDBJ whole genome shotgun (WGS) entry which is preliminary data.</text>
</comment>
<organism evidence="4 5">
    <name type="scientific">Candidatus Magnetobacterium casense</name>
    <dbReference type="NCBI Taxonomy" id="1455061"/>
    <lineage>
        <taxon>Bacteria</taxon>
        <taxon>Pseudomonadati</taxon>
        <taxon>Nitrospirota</taxon>
        <taxon>Thermodesulfovibrionia</taxon>
        <taxon>Thermodesulfovibrionales</taxon>
        <taxon>Candidatus Magnetobacteriaceae</taxon>
        <taxon>Candidatus Magnetobacterium</taxon>
    </lineage>
</organism>
<dbReference type="CDD" id="cd00077">
    <property type="entry name" value="HDc"/>
    <property type="match status" value="1"/>
</dbReference>
<dbReference type="InterPro" id="IPR037522">
    <property type="entry name" value="HD_GYP_dom"/>
</dbReference>
<feature type="domain" description="HD-GYP" evidence="3">
    <location>
        <begin position="153"/>
        <end position="354"/>
    </location>
</feature>
<dbReference type="InterPro" id="IPR003607">
    <property type="entry name" value="HD/PDEase_dom"/>
</dbReference>
<dbReference type="SMART" id="SM00448">
    <property type="entry name" value="REC"/>
    <property type="match status" value="1"/>
</dbReference>
<dbReference type="PROSITE" id="PS50110">
    <property type="entry name" value="RESPONSE_REGULATORY"/>
    <property type="match status" value="1"/>
</dbReference>
<dbReference type="PROSITE" id="PS51832">
    <property type="entry name" value="HD_GYP"/>
    <property type="match status" value="1"/>
</dbReference>
<proteinExistence type="predicted"/>
<sequence>MSKAGLLIVDDDRALLNSLVIILEEEGYDVSSASSGQEALDMLRRDSYDVVVTDIKMPGMSGLELIEAIKSVGIETPVILMTAFVEVKTTIEAIRKNAFDFIIKPYAPEDLILAVEKAVRFNELIKLEKDYKRSLEFKVEQRTKELGDALMMVRDLNDELLRRLTAAAECRDTDTGSHLTRIGLYCKRLSEVLGMSADFIDDIVFASTLHDIGKIGIADGILLKPGALTKEEFEIMKGHTTIGSNMLKGSSNAKILMAETIALRHHERWDGSGYPGGLSGEDIPLPARIIIICDQYDALMMKRPYKSPLGHGRTYEIITTGDGRTMPQHFDPEILEAFKKAAIDFSDIFRSYQD</sequence>
<dbReference type="PANTHER" id="PTHR45228:SF8">
    <property type="entry name" value="TWO-COMPONENT RESPONSE REGULATOR-RELATED"/>
    <property type="match status" value="1"/>
</dbReference>
<feature type="modified residue" description="4-aspartylphosphate" evidence="1">
    <location>
        <position position="54"/>
    </location>
</feature>
<name>A0ABS6RYN7_9BACT</name>
<evidence type="ECO:0000259" key="3">
    <source>
        <dbReference type="PROSITE" id="PS51832"/>
    </source>
</evidence>
<dbReference type="Pfam" id="PF13487">
    <property type="entry name" value="HD_5"/>
    <property type="match status" value="1"/>
</dbReference>
<dbReference type="RefSeq" id="WP_218252388.1">
    <property type="nucleotide sequence ID" value="NZ_JABXWD010000147.1"/>
</dbReference>
<dbReference type="InterPro" id="IPR052020">
    <property type="entry name" value="Cyclic_di-GMP/3'3'-cGAMP_PDE"/>
</dbReference>
<dbReference type="PANTHER" id="PTHR45228">
    <property type="entry name" value="CYCLIC DI-GMP PHOSPHODIESTERASE TM_0186-RELATED"/>
    <property type="match status" value="1"/>
</dbReference>
<dbReference type="Pfam" id="PF00072">
    <property type="entry name" value="Response_reg"/>
    <property type="match status" value="1"/>
</dbReference>
<reference evidence="4 5" key="1">
    <citation type="journal article" date="2020" name="J Geophys Res Biogeosci">
        <title>Magnetotaxis as an Adaptation to Enable Bacterial Shuttling of Microbial Sulfur and Sulfur Cycling Across Aquatic Oxic#Anoxic Interfaces.</title>
        <authorList>
            <person name="Li J."/>
            <person name="Liu P."/>
            <person name="Wang J."/>
            <person name="Roberts A.P."/>
            <person name="Pan Y."/>
        </authorList>
    </citation>
    <scope>NUCLEOTIDE SEQUENCE [LARGE SCALE GENOMIC DNA]</scope>
    <source>
        <strain evidence="4 5">MYR-1_YQ</strain>
    </source>
</reference>
<evidence type="ECO:0000259" key="2">
    <source>
        <dbReference type="PROSITE" id="PS50110"/>
    </source>
</evidence>
<accession>A0ABS6RYN7</accession>
<dbReference type="EMBL" id="JABXWD010000147">
    <property type="protein sequence ID" value="MBV6341759.1"/>
    <property type="molecule type" value="Genomic_DNA"/>
</dbReference>
<keyword evidence="5" id="KW-1185">Reference proteome</keyword>
<dbReference type="Proteomes" id="UP001196980">
    <property type="component" value="Unassembled WGS sequence"/>
</dbReference>
<evidence type="ECO:0000313" key="4">
    <source>
        <dbReference type="EMBL" id="MBV6341759.1"/>
    </source>
</evidence>